<dbReference type="OrthoDB" id="2692034at2"/>
<evidence type="ECO:0000313" key="1">
    <source>
        <dbReference type="EMBL" id="KMM38813.1"/>
    </source>
</evidence>
<dbReference type="EMBL" id="LELK01000001">
    <property type="protein sequence ID" value="KMM38813.1"/>
    <property type="molecule type" value="Genomic_DNA"/>
</dbReference>
<comment type="caution">
    <text evidence="1">The sequence shown here is derived from an EMBL/GenBank/DDBJ whole genome shotgun (WGS) entry which is preliminary data.</text>
</comment>
<organism evidence="1 2">
    <name type="scientific">Guptibacillus hwajinpoensis</name>
    <dbReference type="NCBI Taxonomy" id="208199"/>
    <lineage>
        <taxon>Bacteria</taxon>
        <taxon>Bacillati</taxon>
        <taxon>Bacillota</taxon>
        <taxon>Bacilli</taxon>
        <taxon>Bacillales</taxon>
        <taxon>Guptibacillaceae</taxon>
        <taxon>Guptibacillus</taxon>
    </lineage>
</organism>
<protein>
    <submittedName>
        <fullName evidence="1">Uncharacterized protein</fullName>
    </submittedName>
</protein>
<sequence>MNLQDAMYNWLSIKVVAEERETDQAAQDTSRFFEEILIEDHGLTDIKIEVTTDYYVVNYQMNNQQNFKKFPIELIDALLLSIQNEPKYNQ</sequence>
<dbReference type="STRING" id="157733.AB986_05990"/>
<accession>A0A0J6D0G7</accession>
<dbReference type="RefSeq" id="WP_048309955.1">
    <property type="nucleotide sequence ID" value="NZ_CP119526.1"/>
</dbReference>
<name>A0A0J6D0G7_9BACL</name>
<reference evidence="1" key="1">
    <citation type="submission" date="2015-06" db="EMBL/GenBank/DDBJ databases">
        <authorList>
            <person name="Liu B."/>
            <person name="Wang J."/>
            <person name="Zhu Y."/>
            <person name="Liu G."/>
            <person name="Chen Q."/>
            <person name="Zheng C."/>
            <person name="Che J."/>
            <person name="Ge C."/>
            <person name="Shi H."/>
            <person name="Pan Z."/>
            <person name="Liu X."/>
        </authorList>
    </citation>
    <scope>NUCLEOTIDE SEQUENCE [LARGE SCALE GENOMIC DNA]</scope>
    <source>
        <strain evidence="1">DSM 16346</strain>
    </source>
</reference>
<keyword evidence="2" id="KW-1185">Reference proteome</keyword>
<proteinExistence type="predicted"/>
<evidence type="ECO:0000313" key="2">
    <source>
        <dbReference type="Proteomes" id="UP000035996"/>
    </source>
</evidence>
<gene>
    <name evidence="1" type="ORF">AB986_05990</name>
</gene>
<dbReference type="AlphaFoldDB" id="A0A0J6D0G7"/>
<dbReference type="Proteomes" id="UP000035996">
    <property type="component" value="Unassembled WGS sequence"/>
</dbReference>